<dbReference type="InterPro" id="IPR014287">
    <property type="entry name" value="Nase_Fe-Fe_AnfO"/>
</dbReference>
<dbReference type="AlphaFoldDB" id="A0A1H6ZPW7"/>
<dbReference type="STRING" id="84035.SAMN05660742_10978"/>
<protein>
    <submittedName>
        <fullName evidence="1">Fe-only nitrogenase accessory protein AnfO</fullName>
    </submittedName>
</protein>
<name>A0A1H6ZPW7_9FIRM</name>
<dbReference type="Pfam" id="PF09582">
    <property type="entry name" value="AnfO_nitrog"/>
    <property type="match status" value="1"/>
</dbReference>
<evidence type="ECO:0000313" key="1">
    <source>
        <dbReference type="EMBL" id="SEJ51640.1"/>
    </source>
</evidence>
<keyword evidence="2" id="KW-1185">Reference proteome</keyword>
<gene>
    <name evidence="1" type="ORF">SAMN05660742_10978</name>
</gene>
<dbReference type="RefSeq" id="WP_091831459.1">
    <property type="nucleotide sequence ID" value="NZ_FNZK01000009.1"/>
</dbReference>
<accession>A0A1H6ZPW7</accession>
<dbReference type="EMBL" id="FNZK01000009">
    <property type="protein sequence ID" value="SEJ51640.1"/>
    <property type="molecule type" value="Genomic_DNA"/>
</dbReference>
<sequence length="211" mass="24527">MLDKIAITTNTTKDFAALSETTIILLYQKQDDTWQLRKEIPVQFNFKSNLEDLRNQIRNLITKLEDCKIILSPSINGLPFHIFDRMGFHIFEMTNFTPQDFDEIVADVYRSEHENSEQSDTALGPVKTVDGIYFLDLIQLQTTHPDISSKRALQPFLKNTPFIKLDFICSHLPPWLDTKEFKSQYDITTKKNRDTCLVTVSHKICLQKNKV</sequence>
<reference evidence="1 2" key="1">
    <citation type="submission" date="2016-10" db="EMBL/GenBank/DDBJ databases">
        <authorList>
            <person name="de Groot N.N."/>
        </authorList>
    </citation>
    <scope>NUCLEOTIDE SEQUENCE [LARGE SCALE GENOMIC DNA]</scope>
    <source>
        <strain evidence="1 2">DSM 2179</strain>
    </source>
</reference>
<proteinExistence type="predicted"/>
<organism evidence="1 2">
    <name type="scientific">Propionispira arboris</name>
    <dbReference type="NCBI Taxonomy" id="84035"/>
    <lineage>
        <taxon>Bacteria</taxon>
        <taxon>Bacillati</taxon>
        <taxon>Bacillota</taxon>
        <taxon>Negativicutes</taxon>
        <taxon>Selenomonadales</taxon>
        <taxon>Selenomonadaceae</taxon>
        <taxon>Propionispira</taxon>
    </lineage>
</organism>
<evidence type="ECO:0000313" key="2">
    <source>
        <dbReference type="Proteomes" id="UP000199662"/>
    </source>
</evidence>
<dbReference type="Proteomes" id="UP000199662">
    <property type="component" value="Unassembled WGS sequence"/>
</dbReference>